<reference evidence="1 3" key="1">
    <citation type="submission" date="2018-04" db="EMBL/GenBank/DDBJ databases">
        <title>Adhaeribacter sp. HMF7616 genome sequencing and assembly.</title>
        <authorList>
            <person name="Kang H."/>
            <person name="Kang J."/>
            <person name="Cha I."/>
            <person name="Kim H."/>
            <person name="Joh K."/>
        </authorList>
    </citation>
    <scope>NUCLEOTIDE SEQUENCE [LARGE SCALE GENOMIC DNA]</scope>
    <source>
        <strain evidence="1 3">HMF7616</strain>
    </source>
</reference>
<accession>A0A369Q1X9</accession>
<keyword evidence="3" id="KW-1185">Reference proteome</keyword>
<evidence type="ECO:0000313" key="3">
    <source>
        <dbReference type="Proteomes" id="UP000253919"/>
    </source>
</evidence>
<dbReference type="AlphaFoldDB" id="A0A369Q1X9"/>
<evidence type="ECO:0000313" key="2">
    <source>
        <dbReference type="EMBL" id="RDC58840.1"/>
    </source>
</evidence>
<proteinExistence type="predicted"/>
<sequence length="194" mass="21262">MLSGCPDPGCLNPNPKYSFGVTAAFTPDKDKVQVGDTIYLVSEFPSTLTPIGSQAPVDYTNAATIGSAITIVEYLPNKERKWYVYDFDFIAMKGEAFNSTNIPVPEAAEGVRYVETNGKYEMKIAIVPKKKGNYAFLLSNAYSDSRAIKGKDRCDRATFSISLQNDHQASVALMEKWSDGPVGEQGNVYAFTVN</sequence>
<dbReference type="EMBL" id="QASA01000002">
    <property type="protein sequence ID" value="RDC58840.1"/>
    <property type="molecule type" value="Genomic_DNA"/>
</dbReference>
<organism evidence="1 3">
    <name type="scientific">Adhaeribacter pallidiroseus</name>
    <dbReference type="NCBI Taxonomy" id="2072847"/>
    <lineage>
        <taxon>Bacteria</taxon>
        <taxon>Pseudomonadati</taxon>
        <taxon>Bacteroidota</taxon>
        <taxon>Cytophagia</taxon>
        <taxon>Cytophagales</taxon>
        <taxon>Hymenobacteraceae</taxon>
        <taxon>Adhaeribacter</taxon>
    </lineage>
</organism>
<gene>
    <name evidence="1" type="ORF">AHMF7616_05198</name>
    <name evidence="2" type="ORF">AHMF7616_05274</name>
</gene>
<dbReference type="EMBL" id="QASA01000002">
    <property type="protein sequence ID" value="RDC58764.1"/>
    <property type="molecule type" value="Genomic_DNA"/>
</dbReference>
<name>A0A369Q1X9_9BACT</name>
<comment type="caution">
    <text evidence="1">The sequence shown here is derived from an EMBL/GenBank/DDBJ whole genome shotgun (WGS) entry which is preliminary data.</text>
</comment>
<dbReference type="Proteomes" id="UP000253919">
    <property type="component" value="Unassembled WGS sequence"/>
</dbReference>
<evidence type="ECO:0000313" key="1">
    <source>
        <dbReference type="EMBL" id="RDC58764.1"/>
    </source>
</evidence>
<protein>
    <submittedName>
        <fullName evidence="1">Uncharacterized protein</fullName>
    </submittedName>
</protein>